<organism evidence="9">
    <name type="scientific">uncultured Acidimicrobiales bacterium</name>
    <dbReference type="NCBI Taxonomy" id="310071"/>
    <lineage>
        <taxon>Bacteria</taxon>
        <taxon>Bacillati</taxon>
        <taxon>Actinomycetota</taxon>
        <taxon>Acidimicrobiia</taxon>
        <taxon>Acidimicrobiales</taxon>
        <taxon>environmental samples</taxon>
    </lineage>
</organism>
<keyword evidence="5 8" id="KW-0812">Transmembrane</keyword>
<protein>
    <recommendedName>
        <fullName evidence="8">Probable membrane transporter protein</fullName>
    </recommendedName>
</protein>
<comment type="subcellular location">
    <subcellularLocation>
        <location evidence="1 8">Cell membrane</location>
        <topology evidence="1 8">Multi-pass membrane protein</topology>
    </subcellularLocation>
</comment>
<evidence type="ECO:0000256" key="1">
    <source>
        <dbReference type="ARBA" id="ARBA00004651"/>
    </source>
</evidence>
<gene>
    <name evidence="9" type="ORF">AVDCRST_MAG10-1527</name>
</gene>
<accession>A0A6J4HX23</accession>
<keyword evidence="7 8" id="KW-0472">Membrane</keyword>
<dbReference type="InterPro" id="IPR002781">
    <property type="entry name" value="TM_pro_TauE-like"/>
</dbReference>
<evidence type="ECO:0000256" key="6">
    <source>
        <dbReference type="ARBA" id="ARBA00022989"/>
    </source>
</evidence>
<dbReference type="PANTHER" id="PTHR30269:SF0">
    <property type="entry name" value="MEMBRANE TRANSPORTER PROTEIN YFCA-RELATED"/>
    <property type="match status" value="1"/>
</dbReference>
<feature type="transmembrane region" description="Helical" evidence="8">
    <location>
        <begin position="182"/>
        <end position="199"/>
    </location>
</feature>
<dbReference type="GO" id="GO:0005886">
    <property type="term" value="C:plasma membrane"/>
    <property type="evidence" value="ECO:0007669"/>
    <property type="project" value="UniProtKB-SubCell"/>
</dbReference>
<dbReference type="Pfam" id="PF01925">
    <property type="entry name" value="TauE"/>
    <property type="match status" value="1"/>
</dbReference>
<evidence type="ECO:0000313" key="9">
    <source>
        <dbReference type="EMBL" id="CAA9235858.1"/>
    </source>
</evidence>
<feature type="transmembrane region" description="Helical" evidence="8">
    <location>
        <begin position="206"/>
        <end position="225"/>
    </location>
</feature>
<evidence type="ECO:0000256" key="5">
    <source>
        <dbReference type="ARBA" id="ARBA00022692"/>
    </source>
</evidence>
<dbReference type="PANTHER" id="PTHR30269">
    <property type="entry name" value="TRANSMEMBRANE PROTEIN YFCA"/>
    <property type="match status" value="1"/>
</dbReference>
<comment type="similarity">
    <text evidence="2 8">Belongs to the 4-toluene sulfonate uptake permease (TSUP) (TC 2.A.102) family.</text>
</comment>
<keyword evidence="4 8" id="KW-1003">Cell membrane</keyword>
<evidence type="ECO:0000256" key="7">
    <source>
        <dbReference type="ARBA" id="ARBA00023136"/>
    </source>
</evidence>
<reference evidence="9" key="1">
    <citation type="submission" date="2020-02" db="EMBL/GenBank/DDBJ databases">
        <authorList>
            <person name="Meier V. D."/>
        </authorList>
    </citation>
    <scope>NUCLEOTIDE SEQUENCE</scope>
    <source>
        <strain evidence="9">AVDCRST_MAG10</strain>
    </source>
</reference>
<feature type="transmembrane region" description="Helical" evidence="8">
    <location>
        <begin position="44"/>
        <end position="64"/>
    </location>
</feature>
<keyword evidence="3" id="KW-0813">Transport</keyword>
<feature type="transmembrane region" description="Helical" evidence="8">
    <location>
        <begin position="76"/>
        <end position="97"/>
    </location>
</feature>
<sequence>MSYLAALAILGVGLAAGTLNTIVGSGSLITFPTLLALGYPPVVANVSNTVGLVTGSISGAVGYRRELEGQRPRLRVLGTASLAGGLTGGLLLLALPASVFRDVVPVLILVACVLVAIQPRLARRIAAGERPVRAHGGPLLFLAVFLTGVYGGYFGAAQGVMLIALLGIFLDDTLQRLNAAKNVLAALVNGIAAVLFMLFADVDWAVAGLLAGGAIVGGQVGATLGRRISPGWLRAVIVLVGVAVAIRLLIR</sequence>
<feature type="transmembrane region" description="Helical" evidence="8">
    <location>
        <begin position="139"/>
        <end position="170"/>
    </location>
</feature>
<name>A0A6J4HX23_9ACTN</name>
<dbReference type="EMBL" id="CADCTB010000094">
    <property type="protein sequence ID" value="CAA9235858.1"/>
    <property type="molecule type" value="Genomic_DNA"/>
</dbReference>
<dbReference type="InterPro" id="IPR052017">
    <property type="entry name" value="TSUP"/>
</dbReference>
<evidence type="ECO:0000256" key="8">
    <source>
        <dbReference type="RuleBase" id="RU363041"/>
    </source>
</evidence>
<evidence type="ECO:0000256" key="4">
    <source>
        <dbReference type="ARBA" id="ARBA00022475"/>
    </source>
</evidence>
<evidence type="ECO:0000256" key="2">
    <source>
        <dbReference type="ARBA" id="ARBA00009142"/>
    </source>
</evidence>
<keyword evidence="6 8" id="KW-1133">Transmembrane helix</keyword>
<proteinExistence type="inferred from homology"/>
<dbReference type="AlphaFoldDB" id="A0A6J4HX23"/>
<feature type="transmembrane region" description="Helical" evidence="8">
    <location>
        <begin position="231"/>
        <end position="250"/>
    </location>
</feature>
<evidence type="ECO:0000256" key="3">
    <source>
        <dbReference type="ARBA" id="ARBA00022448"/>
    </source>
</evidence>